<evidence type="ECO:0000256" key="1">
    <source>
        <dbReference type="SAM" id="MobiDB-lite"/>
    </source>
</evidence>
<evidence type="ECO:0000313" key="2">
    <source>
        <dbReference type="EMBL" id="MBU7599424.1"/>
    </source>
</evidence>
<dbReference type="Proteomes" id="UP000694501">
    <property type="component" value="Unassembled WGS sequence"/>
</dbReference>
<feature type="region of interest" description="Disordered" evidence="1">
    <location>
        <begin position="87"/>
        <end position="134"/>
    </location>
</feature>
<name>A0A949JNI0_9ACTN</name>
<feature type="compositionally biased region" description="Low complexity" evidence="1">
    <location>
        <begin position="87"/>
        <end position="108"/>
    </location>
</feature>
<evidence type="ECO:0000313" key="3">
    <source>
        <dbReference type="Proteomes" id="UP000694501"/>
    </source>
</evidence>
<proteinExistence type="predicted"/>
<organism evidence="2 3">
    <name type="scientific">Streptomyces tardus</name>
    <dbReference type="NCBI Taxonomy" id="2780544"/>
    <lineage>
        <taxon>Bacteria</taxon>
        <taxon>Bacillati</taxon>
        <taxon>Actinomycetota</taxon>
        <taxon>Actinomycetes</taxon>
        <taxon>Kitasatosporales</taxon>
        <taxon>Streptomycetaceae</taxon>
        <taxon>Streptomyces</taxon>
    </lineage>
</organism>
<dbReference type="AlphaFoldDB" id="A0A949JNI0"/>
<dbReference type="InterPro" id="IPR016181">
    <property type="entry name" value="Acyl_CoA_acyltransferase"/>
</dbReference>
<dbReference type="EMBL" id="JAELVF020000001">
    <property type="protein sequence ID" value="MBU7599424.1"/>
    <property type="molecule type" value="Genomic_DNA"/>
</dbReference>
<dbReference type="SUPFAM" id="SSF55729">
    <property type="entry name" value="Acyl-CoA N-acyltransferases (Nat)"/>
    <property type="match status" value="1"/>
</dbReference>
<feature type="region of interest" description="Disordered" evidence="1">
    <location>
        <begin position="1"/>
        <end position="24"/>
    </location>
</feature>
<dbReference type="Gene3D" id="3.40.630.30">
    <property type="match status" value="1"/>
</dbReference>
<sequence length="134" mass="14003">METDTEDGAEAGGSPRIRVRTRRPADLPQCALALAEVHRQDGYPVNWPEDAAGWLGRVSEYGAWVAVLDGRTVGHIGLGVADADLAAADGGPLGGPRRQSAAARNRASPGPSRRASPTAPYRPPGSVRRESGRG</sequence>
<comment type="caution">
    <text evidence="2">The sequence shown here is derived from an EMBL/GenBank/DDBJ whole genome shotgun (WGS) entry which is preliminary data.</text>
</comment>
<dbReference type="RefSeq" id="WP_211041700.1">
    <property type="nucleotide sequence ID" value="NZ_JAELVF020000001.1"/>
</dbReference>
<accession>A0A949JNI0</accession>
<evidence type="ECO:0008006" key="4">
    <source>
        <dbReference type="Google" id="ProtNLM"/>
    </source>
</evidence>
<protein>
    <recommendedName>
        <fullName evidence="4">GNAT family N-acetyltransferase</fullName>
    </recommendedName>
</protein>
<gene>
    <name evidence="2" type="ORF">JGS22_017825</name>
</gene>
<keyword evidence="3" id="KW-1185">Reference proteome</keyword>
<reference evidence="2" key="1">
    <citation type="submission" date="2021-06" db="EMBL/GenBank/DDBJ databases">
        <title>Sequencing of actinobacteria type strains.</title>
        <authorList>
            <person name="Nguyen G.-S."/>
            <person name="Wentzel A."/>
        </authorList>
    </citation>
    <scope>NUCLEOTIDE SEQUENCE</scope>
    <source>
        <strain evidence="2">P38-E01</strain>
    </source>
</reference>